<reference evidence="1 2" key="1">
    <citation type="submission" date="2024-09" db="EMBL/GenBank/DDBJ databases">
        <title>Floridaenema gen nov. (Aerosakkonemataceae, Aerosakkonematales ord. nov., Cyanobacteria) from benthic tropical and subtropical fresh waters, with the description of four new species.</title>
        <authorList>
            <person name="Moretto J.A."/>
            <person name="Berthold D.E."/>
            <person name="Lefler F.W."/>
            <person name="Huang I.-S."/>
            <person name="Laughinghouse H. IV."/>
        </authorList>
    </citation>
    <scope>NUCLEOTIDE SEQUENCE [LARGE SCALE GENOMIC DNA]</scope>
    <source>
        <strain evidence="1 2">BLCC-F46</strain>
    </source>
</reference>
<dbReference type="Proteomes" id="UP001576774">
    <property type="component" value="Unassembled WGS sequence"/>
</dbReference>
<gene>
    <name evidence="1" type="ORF">ACE1CC_21675</name>
</gene>
<evidence type="ECO:0000313" key="1">
    <source>
        <dbReference type="EMBL" id="MFB2879473.1"/>
    </source>
</evidence>
<dbReference type="Gene3D" id="3.40.50.10810">
    <property type="entry name" value="Tandem AAA-ATPase domain"/>
    <property type="match status" value="1"/>
</dbReference>
<keyword evidence="2" id="KW-1185">Reference proteome</keyword>
<name>A0ABV4X9K3_9CYAN</name>
<accession>A0ABV4X9K3</accession>
<dbReference type="RefSeq" id="WP_413272515.1">
    <property type="nucleotide sequence ID" value="NZ_JBHFNQ010000167.1"/>
</dbReference>
<protein>
    <submittedName>
        <fullName evidence="1">Uncharacterized protein</fullName>
    </submittedName>
</protein>
<comment type="caution">
    <text evidence="1">The sequence shown here is derived from an EMBL/GenBank/DDBJ whole genome shotgun (WGS) entry which is preliminary data.</text>
</comment>
<evidence type="ECO:0000313" key="2">
    <source>
        <dbReference type="Proteomes" id="UP001576774"/>
    </source>
</evidence>
<sequence>MSTCTIAKRRVPELRLSPFILNTTLATCSDALIMLSATPHDGRPESFASLINMLDTIAIAKLFGYPKKITFR</sequence>
<proteinExistence type="predicted"/>
<organism evidence="1 2">
    <name type="scientific">Floridaenema aerugineum BLCC-F46</name>
    <dbReference type="NCBI Taxonomy" id="3153654"/>
    <lineage>
        <taxon>Bacteria</taxon>
        <taxon>Bacillati</taxon>
        <taxon>Cyanobacteriota</taxon>
        <taxon>Cyanophyceae</taxon>
        <taxon>Oscillatoriophycideae</taxon>
        <taxon>Aerosakkonematales</taxon>
        <taxon>Aerosakkonemataceae</taxon>
        <taxon>Floridanema</taxon>
        <taxon>Floridanema aerugineum</taxon>
    </lineage>
</organism>
<dbReference type="InterPro" id="IPR038718">
    <property type="entry name" value="SNF2-like_sf"/>
</dbReference>
<dbReference type="EMBL" id="JBHFNQ010000167">
    <property type="protein sequence ID" value="MFB2879473.1"/>
    <property type="molecule type" value="Genomic_DNA"/>
</dbReference>